<evidence type="ECO:0000313" key="3">
    <source>
        <dbReference type="EMBL" id="CEJ73881.1"/>
    </source>
</evidence>
<feature type="transmembrane region" description="Helical" evidence="1">
    <location>
        <begin position="18"/>
        <end position="37"/>
    </location>
</feature>
<keyword evidence="1" id="KW-1133">Transmembrane helix</keyword>
<feature type="domain" description="Histidine kinase/HSP90-like ATPase" evidence="2">
    <location>
        <begin position="338"/>
        <end position="445"/>
    </location>
</feature>
<dbReference type="Gene3D" id="1.10.287.130">
    <property type="match status" value="1"/>
</dbReference>
<dbReference type="InterPro" id="IPR039506">
    <property type="entry name" value="SPOB_a"/>
</dbReference>
<protein>
    <submittedName>
        <fullName evidence="3">Accessory gene regulator protein C, putative</fullName>
    </submittedName>
</protein>
<feature type="transmembrane region" description="Helical" evidence="1">
    <location>
        <begin position="46"/>
        <end position="63"/>
    </location>
</feature>
<keyword evidence="1" id="KW-0812">Transmembrane</keyword>
<dbReference type="Proteomes" id="UP000032811">
    <property type="component" value="Chromosome 1"/>
</dbReference>
<dbReference type="InterPro" id="IPR032834">
    <property type="entry name" value="NatK-like_C"/>
</dbReference>
<proteinExistence type="predicted"/>
<dbReference type="PANTHER" id="PTHR40448">
    <property type="entry name" value="TWO-COMPONENT SENSOR HISTIDINE KINASE"/>
    <property type="match status" value="1"/>
</dbReference>
<name>A0ABP1XR64_PARSO</name>
<organism evidence="3 4">
    <name type="scientific">Paraclostridium sordellii</name>
    <name type="common">Clostridium sordellii</name>
    <dbReference type="NCBI Taxonomy" id="1505"/>
    <lineage>
        <taxon>Bacteria</taxon>
        <taxon>Bacillati</taxon>
        <taxon>Bacillota</taxon>
        <taxon>Clostridia</taxon>
        <taxon>Peptostreptococcales</taxon>
        <taxon>Peptostreptococcaceae</taxon>
        <taxon>Paraclostridium</taxon>
    </lineage>
</organism>
<feature type="transmembrane region" description="Helical" evidence="1">
    <location>
        <begin position="205"/>
        <end position="228"/>
    </location>
</feature>
<dbReference type="Pfam" id="PF14501">
    <property type="entry name" value="HATPase_c_5"/>
    <property type="match status" value="1"/>
</dbReference>
<sequence>MLTLIIKGEVSKINLKELIFMAIPEGIVIFSGLSIIIEKNIRKRDIFYMGVIYAIICFFIRNITPIGLNSIISNIVVAAMIYIYSKSSILRCCIATIITMTMLLFLEMTSILFINLMGVNLDFILKNQVLKILVYYIPICVMFIIIRLFRYKKFLKEIDNNSKLYRSKQVERLVFYISSFIIIIIGIVVLLIYKNRNLKFDTEQFLILFLTCSFILILIALMLILINYNKKRILNDMEINLIQNNLKQMEDTVDVLRLQRHDYMNHLQVILMQVTSGKNEDAKNYILGLSTDDTSGFNYFSTGNSCIDAVLNTKNRRALKYDIQLTSCIDSLLEEVELSDSELSAILLNIIDNAIDELKKSKDDYKYIHVDVYKEEDYHNISIKNNGRKIEDLNKIFELGYSSKGKNRGYGLYSIKRILESYNCTIEVYSDDIETEFNIKVPCHIKKV</sequence>
<dbReference type="SMART" id="SM00387">
    <property type="entry name" value="HATPase_c"/>
    <property type="match status" value="1"/>
</dbReference>
<evidence type="ECO:0000256" key="1">
    <source>
        <dbReference type="SAM" id="Phobius"/>
    </source>
</evidence>
<dbReference type="InterPro" id="IPR003594">
    <property type="entry name" value="HATPase_dom"/>
</dbReference>
<keyword evidence="4" id="KW-1185">Reference proteome</keyword>
<dbReference type="PANTHER" id="PTHR40448:SF1">
    <property type="entry name" value="TWO-COMPONENT SENSOR HISTIDINE KINASE"/>
    <property type="match status" value="1"/>
</dbReference>
<dbReference type="Gene3D" id="3.30.565.10">
    <property type="entry name" value="Histidine kinase-like ATPase, C-terminal domain"/>
    <property type="match status" value="1"/>
</dbReference>
<dbReference type="InterPro" id="IPR036890">
    <property type="entry name" value="HATPase_C_sf"/>
</dbReference>
<feature type="transmembrane region" description="Helical" evidence="1">
    <location>
        <begin position="173"/>
        <end position="193"/>
    </location>
</feature>
<evidence type="ECO:0000313" key="4">
    <source>
        <dbReference type="Proteomes" id="UP000032811"/>
    </source>
</evidence>
<dbReference type="EMBL" id="LN679998">
    <property type="protein sequence ID" value="CEJ73881.1"/>
    <property type="molecule type" value="Genomic_DNA"/>
</dbReference>
<accession>A0ABP1XR64</accession>
<evidence type="ECO:0000259" key="2">
    <source>
        <dbReference type="SMART" id="SM00387"/>
    </source>
</evidence>
<feature type="transmembrane region" description="Helical" evidence="1">
    <location>
        <begin position="129"/>
        <end position="149"/>
    </location>
</feature>
<dbReference type="SUPFAM" id="SSF55874">
    <property type="entry name" value="ATPase domain of HSP90 chaperone/DNA topoisomerase II/histidine kinase"/>
    <property type="match status" value="1"/>
</dbReference>
<gene>
    <name evidence="3" type="ORF">ATCC9714_17691</name>
</gene>
<feature type="transmembrane region" description="Helical" evidence="1">
    <location>
        <begin position="92"/>
        <end position="117"/>
    </location>
</feature>
<feature type="transmembrane region" description="Helical" evidence="1">
    <location>
        <begin position="69"/>
        <end position="85"/>
    </location>
</feature>
<reference evidence="3 4" key="1">
    <citation type="submission" date="2014-11" db="EMBL/GenBank/DDBJ databases">
        <authorList>
            <person name="Aslett M.A."/>
            <person name="De Silva N."/>
        </authorList>
    </citation>
    <scope>NUCLEOTIDE SEQUENCE [LARGE SCALE GENOMIC DNA]</scope>
    <source>
        <strain evidence="3 4">ATCC9714</strain>
    </source>
</reference>
<dbReference type="Pfam" id="PF14689">
    <property type="entry name" value="SPOB_a"/>
    <property type="match status" value="1"/>
</dbReference>
<keyword evidence="1" id="KW-0472">Membrane</keyword>